<proteinExistence type="predicted"/>
<dbReference type="EMBL" id="JAVIZJ010000017">
    <property type="protein sequence ID" value="MDR6212095.1"/>
    <property type="molecule type" value="Genomic_DNA"/>
</dbReference>
<reference evidence="1" key="1">
    <citation type="submission" date="2023-08" db="EMBL/GenBank/DDBJ databases">
        <title>Functional and genomic diversity of the sorghum phyllosphere microbiome.</title>
        <authorList>
            <person name="Shade A."/>
        </authorList>
    </citation>
    <scope>NUCLEOTIDE SEQUENCE</scope>
    <source>
        <strain evidence="1">SORGH_AS_0885</strain>
    </source>
</reference>
<sequence>MTIARSMAAVALLLLAAGCAAPAESGSDVPLPDPLPRVTPASVLPFEAYTLSADERSELFAVRNALVVECAREHGVTLTLVHDDPVSLGHGLAMWAGRFGTLPLEQAREHGYHAPPEGPATQPFTVFVREDEQPRSGVITGEYDASTTRAVDAAGAPLPDGGCRGVADARLGGDPDELGSPSAEEIRLEAARDPRSVEAMDDWRRCMEERGYAFVSVDEPYDLALGNELTDEERAVAVADVQCTGSSRWRDITFAIETELQERALRREPDRYRERHEHELAMLAAARSIAPQR</sequence>
<name>A0ACC6IN74_9ACTN</name>
<protein>
    <submittedName>
        <fullName evidence="1">Uncharacterized protein</fullName>
    </submittedName>
</protein>
<keyword evidence="2" id="KW-1185">Reference proteome</keyword>
<accession>A0ACC6IN74</accession>
<organism evidence="1 2">
    <name type="scientific">Nocardioides zeae</name>
    <dbReference type="NCBI Taxonomy" id="1457234"/>
    <lineage>
        <taxon>Bacteria</taxon>
        <taxon>Bacillati</taxon>
        <taxon>Actinomycetota</taxon>
        <taxon>Actinomycetes</taxon>
        <taxon>Propionibacteriales</taxon>
        <taxon>Nocardioidaceae</taxon>
        <taxon>Nocardioides</taxon>
    </lineage>
</organism>
<gene>
    <name evidence="1" type="ORF">QE364_003826</name>
</gene>
<dbReference type="Proteomes" id="UP001261666">
    <property type="component" value="Unassembled WGS sequence"/>
</dbReference>
<comment type="caution">
    <text evidence="1">The sequence shown here is derived from an EMBL/GenBank/DDBJ whole genome shotgun (WGS) entry which is preliminary data.</text>
</comment>
<evidence type="ECO:0000313" key="2">
    <source>
        <dbReference type="Proteomes" id="UP001261666"/>
    </source>
</evidence>
<evidence type="ECO:0000313" key="1">
    <source>
        <dbReference type="EMBL" id="MDR6212095.1"/>
    </source>
</evidence>